<dbReference type="Proteomes" id="UP000655830">
    <property type="component" value="Unassembled WGS sequence"/>
</dbReference>
<dbReference type="RefSeq" id="WP_177671831.1">
    <property type="nucleotide sequence ID" value="NZ_JACRSY010000006.1"/>
</dbReference>
<keyword evidence="2" id="KW-1185">Reference proteome</keyword>
<dbReference type="EMBL" id="JACRSY010000006">
    <property type="protein sequence ID" value="MBC8578860.1"/>
    <property type="molecule type" value="Genomic_DNA"/>
</dbReference>
<organism evidence="1 2">
    <name type="scientific">Zhenhengia yiwuensis</name>
    <dbReference type="NCBI Taxonomy" id="2763666"/>
    <lineage>
        <taxon>Bacteria</taxon>
        <taxon>Bacillati</taxon>
        <taxon>Bacillota</taxon>
        <taxon>Clostridia</taxon>
        <taxon>Lachnospirales</taxon>
        <taxon>Lachnospiraceae</taxon>
        <taxon>Zhenhengia</taxon>
    </lineage>
</organism>
<reference evidence="1" key="1">
    <citation type="submission" date="2020-08" db="EMBL/GenBank/DDBJ databases">
        <title>Genome public.</title>
        <authorList>
            <person name="Liu C."/>
            <person name="Sun Q."/>
        </authorList>
    </citation>
    <scope>NUCLEOTIDE SEQUENCE</scope>
    <source>
        <strain evidence="1">NSJ-12</strain>
    </source>
</reference>
<gene>
    <name evidence="1" type="ORF">H8718_04855</name>
</gene>
<sequence>MHERTNYLEYLGYVTTKKDRVLNGAGLMLYASTPEEASELSLDVAKAMRCDVVQLKCGDYLLVSVPK</sequence>
<protein>
    <submittedName>
        <fullName evidence="1">Uncharacterized protein</fullName>
    </submittedName>
</protein>
<evidence type="ECO:0000313" key="1">
    <source>
        <dbReference type="EMBL" id="MBC8578860.1"/>
    </source>
</evidence>
<accession>A0A926EH54</accession>
<name>A0A926EH54_9FIRM</name>
<dbReference type="InterPro" id="IPR054055">
    <property type="entry name" value="YpzH"/>
</dbReference>
<comment type="caution">
    <text evidence="1">The sequence shown here is derived from an EMBL/GenBank/DDBJ whole genome shotgun (WGS) entry which is preliminary data.</text>
</comment>
<dbReference type="Pfam" id="PF21835">
    <property type="entry name" value="YIEGIA_cap"/>
    <property type="match status" value="1"/>
</dbReference>
<evidence type="ECO:0000313" key="2">
    <source>
        <dbReference type="Proteomes" id="UP000655830"/>
    </source>
</evidence>
<dbReference type="AlphaFoldDB" id="A0A926EH54"/>
<proteinExistence type="predicted"/>